<dbReference type="PROSITE" id="PS50042">
    <property type="entry name" value="CNMP_BINDING_3"/>
    <property type="match status" value="1"/>
</dbReference>
<evidence type="ECO:0000256" key="2">
    <source>
        <dbReference type="ARBA" id="ARBA00023125"/>
    </source>
</evidence>
<name>A0A5Q0M691_VARPD</name>
<dbReference type="Gene3D" id="2.60.120.10">
    <property type="entry name" value="Jelly Rolls"/>
    <property type="match status" value="1"/>
</dbReference>
<dbReference type="Gene3D" id="1.10.10.10">
    <property type="entry name" value="Winged helix-like DNA-binding domain superfamily/Winged helix DNA-binding domain"/>
    <property type="match status" value="1"/>
</dbReference>
<organism evidence="6 7">
    <name type="scientific">Variovorax paradoxus</name>
    <dbReference type="NCBI Taxonomy" id="34073"/>
    <lineage>
        <taxon>Bacteria</taxon>
        <taxon>Pseudomonadati</taxon>
        <taxon>Pseudomonadota</taxon>
        <taxon>Betaproteobacteria</taxon>
        <taxon>Burkholderiales</taxon>
        <taxon>Comamonadaceae</taxon>
        <taxon>Variovorax</taxon>
    </lineage>
</organism>
<dbReference type="SMART" id="SM00100">
    <property type="entry name" value="cNMP"/>
    <property type="match status" value="1"/>
</dbReference>
<dbReference type="PROSITE" id="PS51063">
    <property type="entry name" value="HTH_CRP_2"/>
    <property type="match status" value="1"/>
</dbReference>
<keyword evidence="1" id="KW-0805">Transcription regulation</keyword>
<dbReference type="InterPro" id="IPR018490">
    <property type="entry name" value="cNMP-bd_dom_sf"/>
</dbReference>
<dbReference type="Pfam" id="PF13545">
    <property type="entry name" value="HTH_Crp_2"/>
    <property type="match status" value="1"/>
</dbReference>
<evidence type="ECO:0000259" key="4">
    <source>
        <dbReference type="PROSITE" id="PS50042"/>
    </source>
</evidence>
<dbReference type="CDD" id="cd00038">
    <property type="entry name" value="CAP_ED"/>
    <property type="match status" value="1"/>
</dbReference>
<dbReference type="SUPFAM" id="SSF46785">
    <property type="entry name" value="Winged helix' DNA-binding domain"/>
    <property type="match status" value="1"/>
</dbReference>
<reference evidence="6 7" key="1">
    <citation type="submission" date="2019-10" db="EMBL/GenBank/DDBJ databases">
        <title>Complete genome sequence of Variovorax paradoxus 5C-2.</title>
        <authorList>
            <person name="Gogoleva N.E."/>
            <person name="Balkin A.S."/>
        </authorList>
    </citation>
    <scope>NUCLEOTIDE SEQUENCE [LARGE SCALE GENOMIC DNA]</scope>
    <source>
        <strain evidence="6 7">5C-2</strain>
    </source>
</reference>
<dbReference type="InterPro" id="IPR014710">
    <property type="entry name" value="RmlC-like_jellyroll"/>
</dbReference>
<dbReference type="InterPro" id="IPR050397">
    <property type="entry name" value="Env_Response_Regulators"/>
</dbReference>
<dbReference type="Proteomes" id="UP000326780">
    <property type="component" value="Chromosome"/>
</dbReference>
<dbReference type="SUPFAM" id="SSF51206">
    <property type="entry name" value="cAMP-binding domain-like"/>
    <property type="match status" value="1"/>
</dbReference>
<evidence type="ECO:0000259" key="5">
    <source>
        <dbReference type="PROSITE" id="PS51063"/>
    </source>
</evidence>
<sequence>MVSPGSLRRHDPITRIDAKLQGFSQMSTSPIHADERQRINAGRWFSSLSRTLRHDILRNVFVRRFVEGDRIAARGDPHGHWMGCAKGSVRVCSTTSAGRHSTFAYMEPGSWFGNIAIFDGGQWAHDYFACEDTTVLFMPQDNFRALLATHVELYGALMRLQSQYIKGLTGTVDDLKTMTVRDRLAKFLMRHARRRGVADHEAGVRLDLGLAQEELGRLIGASRQRVNKALRTLEKESLLRLDARGMVILDLEMLKRNVE</sequence>
<evidence type="ECO:0000313" key="6">
    <source>
        <dbReference type="EMBL" id="QFZ83995.1"/>
    </source>
</evidence>
<evidence type="ECO:0000256" key="1">
    <source>
        <dbReference type="ARBA" id="ARBA00023015"/>
    </source>
</evidence>
<gene>
    <name evidence="6" type="ORF">GFK26_15150</name>
</gene>
<accession>A0A5Q0M691</accession>
<protein>
    <submittedName>
        <fullName evidence="6">Cyclic nucleotide-binding domain-containing protein</fullName>
    </submittedName>
</protein>
<evidence type="ECO:0000313" key="7">
    <source>
        <dbReference type="Proteomes" id="UP000326780"/>
    </source>
</evidence>
<dbReference type="InterPro" id="IPR036388">
    <property type="entry name" value="WH-like_DNA-bd_sf"/>
</dbReference>
<dbReference type="EMBL" id="CP045644">
    <property type="protein sequence ID" value="QFZ83995.1"/>
    <property type="molecule type" value="Genomic_DNA"/>
</dbReference>
<dbReference type="GO" id="GO:0005829">
    <property type="term" value="C:cytosol"/>
    <property type="evidence" value="ECO:0007669"/>
    <property type="project" value="TreeGrafter"/>
</dbReference>
<feature type="domain" description="Cyclic nucleotide-binding" evidence="4">
    <location>
        <begin position="44"/>
        <end position="147"/>
    </location>
</feature>
<dbReference type="InterPro" id="IPR012318">
    <property type="entry name" value="HTH_CRP"/>
</dbReference>
<dbReference type="SMART" id="SM00419">
    <property type="entry name" value="HTH_CRP"/>
    <property type="match status" value="1"/>
</dbReference>
<dbReference type="AlphaFoldDB" id="A0A5Q0M691"/>
<dbReference type="GO" id="GO:0003677">
    <property type="term" value="F:DNA binding"/>
    <property type="evidence" value="ECO:0007669"/>
    <property type="project" value="UniProtKB-KW"/>
</dbReference>
<dbReference type="InterPro" id="IPR000595">
    <property type="entry name" value="cNMP-bd_dom"/>
</dbReference>
<keyword evidence="3" id="KW-0804">Transcription</keyword>
<keyword evidence="2" id="KW-0238">DNA-binding</keyword>
<dbReference type="Pfam" id="PF00027">
    <property type="entry name" value="cNMP_binding"/>
    <property type="match status" value="1"/>
</dbReference>
<evidence type="ECO:0000256" key="3">
    <source>
        <dbReference type="ARBA" id="ARBA00023163"/>
    </source>
</evidence>
<dbReference type="InterPro" id="IPR036390">
    <property type="entry name" value="WH_DNA-bd_sf"/>
</dbReference>
<dbReference type="PANTHER" id="PTHR24567:SF68">
    <property type="entry name" value="DNA-BINDING TRANSCRIPTIONAL DUAL REGULATOR CRP"/>
    <property type="match status" value="1"/>
</dbReference>
<proteinExistence type="predicted"/>
<dbReference type="PANTHER" id="PTHR24567">
    <property type="entry name" value="CRP FAMILY TRANSCRIPTIONAL REGULATORY PROTEIN"/>
    <property type="match status" value="1"/>
</dbReference>
<feature type="domain" description="HTH crp-type" evidence="5">
    <location>
        <begin position="178"/>
        <end position="252"/>
    </location>
</feature>
<dbReference type="GO" id="GO:0003700">
    <property type="term" value="F:DNA-binding transcription factor activity"/>
    <property type="evidence" value="ECO:0007669"/>
    <property type="project" value="TreeGrafter"/>
</dbReference>